<name>A0A238H629_9BURK</name>
<feature type="chain" id="PRO_5013280317" evidence="1">
    <location>
        <begin position="31"/>
        <end position="467"/>
    </location>
</feature>
<gene>
    <name evidence="3" type="ORF">BSIN_3773</name>
</gene>
<dbReference type="Gene3D" id="3.40.710.10">
    <property type="entry name" value="DD-peptidase/beta-lactamase superfamily"/>
    <property type="match status" value="1"/>
</dbReference>
<proteinExistence type="predicted"/>
<dbReference type="AlphaFoldDB" id="A0A238H629"/>
<sequence length="467" mass="49668">MFNMHVLSKGRAMRSAAMACLMATASWCQAGMPDDAAAGSDPVKLGIMQGFPPPQDKLVTKANAFRFPNLRWSLRNTRLSVPTANVGRASEPWPLPSGDAAALDDVRFVVDGRTLTLADYLRDTYTDGFIVVSRGKVVYERYFDSFGPRDLHAWASMTKSVTGLVAARLIAEGRLDPQAPLARYVPELADTPFGAATVQQNLDMEVPVTYPSGLPPDLGLFGAVGIAPRRDGAPDTIYDFLRVARATPGMTAGQMWFYQNGSPEAVAWALCRIAGRSWSELVADDVWRRIAGDDAYVVVDRVGAEMASGGLHTTLRDAARFAEFVRTGAGAKSRTGSDAEANAKSGAGSASGAAELMRAAIRIALKPADNAALFARGNLAVGRAGYSYRDYWYQTNDGDGSFVASGRFGQAILVDPKAALSIVKFSSSPDLAPRAQSARGQAAARPALERADALQAAARAIAAVLAR</sequence>
<dbReference type="InterPro" id="IPR012338">
    <property type="entry name" value="Beta-lactam/transpept-like"/>
</dbReference>
<dbReference type="InterPro" id="IPR050789">
    <property type="entry name" value="Diverse_Enzym_Activities"/>
</dbReference>
<dbReference type="Pfam" id="PF00144">
    <property type="entry name" value="Beta-lactamase"/>
    <property type="match status" value="1"/>
</dbReference>
<evidence type="ECO:0000256" key="1">
    <source>
        <dbReference type="SAM" id="SignalP"/>
    </source>
</evidence>
<dbReference type="EMBL" id="FXAN01000060">
    <property type="protein sequence ID" value="SMG00640.1"/>
    <property type="molecule type" value="Genomic_DNA"/>
</dbReference>
<dbReference type="RefSeq" id="WP_369828182.1">
    <property type="nucleotide sequence ID" value="NZ_FXAN01000060.1"/>
</dbReference>
<organism evidence="3 4">
    <name type="scientific">Burkholderia singularis</name>
    <dbReference type="NCBI Taxonomy" id="1503053"/>
    <lineage>
        <taxon>Bacteria</taxon>
        <taxon>Pseudomonadati</taxon>
        <taxon>Pseudomonadota</taxon>
        <taxon>Betaproteobacteria</taxon>
        <taxon>Burkholderiales</taxon>
        <taxon>Burkholderiaceae</taxon>
        <taxon>Burkholderia</taxon>
        <taxon>pseudomallei group</taxon>
    </lineage>
</organism>
<feature type="domain" description="Beta-lactamase-related" evidence="2">
    <location>
        <begin position="129"/>
        <end position="441"/>
    </location>
</feature>
<dbReference type="PANTHER" id="PTHR43283">
    <property type="entry name" value="BETA-LACTAMASE-RELATED"/>
    <property type="match status" value="1"/>
</dbReference>
<evidence type="ECO:0000259" key="2">
    <source>
        <dbReference type="Pfam" id="PF00144"/>
    </source>
</evidence>
<protein>
    <submittedName>
        <fullName evidence="3">Beta-lactamase class C and other penicillin binding proteins</fullName>
    </submittedName>
</protein>
<dbReference type="PANTHER" id="PTHR43283:SF7">
    <property type="entry name" value="BETA-LACTAMASE-RELATED DOMAIN-CONTAINING PROTEIN"/>
    <property type="match status" value="1"/>
</dbReference>
<evidence type="ECO:0000313" key="4">
    <source>
        <dbReference type="Proteomes" id="UP000198460"/>
    </source>
</evidence>
<dbReference type="SUPFAM" id="SSF56601">
    <property type="entry name" value="beta-lactamase/transpeptidase-like"/>
    <property type="match status" value="1"/>
</dbReference>
<evidence type="ECO:0000313" key="3">
    <source>
        <dbReference type="EMBL" id="SMG00640.1"/>
    </source>
</evidence>
<reference evidence="3 4" key="1">
    <citation type="submission" date="2017-04" db="EMBL/GenBank/DDBJ databases">
        <authorList>
            <person name="Afonso C.L."/>
            <person name="Miller P.J."/>
            <person name="Scott M.A."/>
            <person name="Spackman E."/>
            <person name="Goraichik I."/>
            <person name="Dimitrov K.M."/>
            <person name="Suarez D.L."/>
            <person name="Swayne D.E."/>
        </authorList>
    </citation>
    <scope>NUCLEOTIDE SEQUENCE [LARGE SCALE GENOMIC DNA]</scope>
    <source>
        <strain evidence="3">LMG 28154</strain>
    </source>
</reference>
<keyword evidence="1" id="KW-0732">Signal</keyword>
<dbReference type="Proteomes" id="UP000198460">
    <property type="component" value="Unassembled WGS sequence"/>
</dbReference>
<dbReference type="InterPro" id="IPR001466">
    <property type="entry name" value="Beta-lactam-related"/>
</dbReference>
<accession>A0A238H629</accession>
<feature type="signal peptide" evidence="1">
    <location>
        <begin position="1"/>
        <end position="30"/>
    </location>
</feature>